<comment type="caution">
    <text evidence="2">The sequence shown here is derived from an EMBL/GenBank/DDBJ whole genome shotgun (WGS) entry which is preliminary data.</text>
</comment>
<dbReference type="SUPFAM" id="SSF56672">
    <property type="entry name" value="DNA/RNA polymerases"/>
    <property type="match status" value="1"/>
</dbReference>
<gene>
    <name evidence="2" type="ORF">RF11_10950</name>
</gene>
<organism evidence="2 3">
    <name type="scientific">Thelohanellus kitauei</name>
    <name type="common">Myxosporean</name>
    <dbReference type="NCBI Taxonomy" id="669202"/>
    <lineage>
        <taxon>Eukaryota</taxon>
        <taxon>Metazoa</taxon>
        <taxon>Cnidaria</taxon>
        <taxon>Myxozoa</taxon>
        <taxon>Myxosporea</taxon>
        <taxon>Bivalvulida</taxon>
        <taxon>Platysporina</taxon>
        <taxon>Myxobolidae</taxon>
        <taxon>Thelohanellus</taxon>
    </lineage>
</organism>
<sequence length="107" mass="12075">MTTLYNALRHKPKVLVWSHEIDVAFNKVKDSLTNATLLVFPKFDATLALTIDASAVAVRTVLKQYVENHGNHLVFSVELSNQLNRNTAFSTESFSLYISLFVTFDII</sequence>
<reference evidence="2 3" key="1">
    <citation type="journal article" date="2014" name="Genome Biol. Evol.">
        <title>The genome of the myxosporean Thelohanellus kitauei shows adaptations to nutrient acquisition within its fish host.</title>
        <authorList>
            <person name="Yang Y."/>
            <person name="Xiong J."/>
            <person name="Zhou Z."/>
            <person name="Huo F."/>
            <person name="Miao W."/>
            <person name="Ran C."/>
            <person name="Liu Y."/>
            <person name="Zhang J."/>
            <person name="Feng J."/>
            <person name="Wang M."/>
            <person name="Wang M."/>
            <person name="Wang L."/>
            <person name="Yao B."/>
        </authorList>
    </citation>
    <scope>NUCLEOTIDE SEQUENCE [LARGE SCALE GENOMIC DNA]</scope>
    <source>
        <strain evidence="2">Wuqing</strain>
    </source>
</reference>
<protein>
    <recommendedName>
        <fullName evidence="1">Reverse transcriptase/retrotransposon-derived protein RNase H-like domain-containing protein</fullName>
    </recommendedName>
</protein>
<dbReference type="Pfam" id="PF17919">
    <property type="entry name" value="RT_RNaseH_2"/>
    <property type="match status" value="1"/>
</dbReference>
<keyword evidence="3" id="KW-1185">Reference proteome</keyword>
<accession>A0A0C2N842</accession>
<name>A0A0C2N842_THEKT</name>
<dbReference type="AlphaFoldDB" id="A0A0C2N842"/>
<dbReference type="InterPro" id="IPR043502">
    <property type="entry name" value="DNA/RNA_pol_sf"/>
</dbReference>
<feature type="domain" description="Reverse transcriptase/retrotransposon-derived protein RNase H-like" evidence="1">
    <location>
        <begin position="17"/>
        <end position="77"/>
    </location>
</feature>
<evidence type="ECO:0000313" key="3">
    <source>
        <dbReference type="Proteomes" id="UP000031668"/>
    </source>
</evidence>
<dbReference type="InterPro" id="IPR041577">
    <property type="entry name" value="RT_RNaseH_2"/>
</dbReference>
<dbReference type="OrthoDB" id="422540at2759"/>
<proteinExistence type="predicted"/>
<dbReference type="EMBL" id="JWZT01002195">
    <property type="protein sequence ID" value="KII70087.1"/>
    <property type="molecule type" value="Genomic_DNA"/>
</dbReference>
<evidence type="ECO:0000259" key="1">
    <source>
        <dbReference type="Pfam" id="PF17919"/>
    </source>
</evidence>
<evidence type="ECO:0000313" key="2">
    <source>
        <dbReference type="EMBL" id="KII70087.1"/>
    </source>
</evidence>
<dbReference type="Proteomes" id="UP000031668">
    <property type="component" value="Unassembled WGS sequence"/>
</dbReference>